<protein>
    <submittedName>
        <fullName evidence="2">Uncharacterized protein</fullName>
    </submittedName>
</protein>
<evidence type="ECO:0000256" key="1">
    <source>
        <dbReference type="SAM" id="SignalP"/>
    </source>
</evidence>
<evidence type="ECO:0000313" key="3">
    <source>
        <dbReference type="Proteomes" id="UP000076519"/>
    </source>
</evidence>
<dbReference type="RefSeq" id="WP_063282076.1">
    <property type="nucleotide sequence ID" value="NZ_LIYF01000028.1"/>
</dbReference>
<keyword evidence="1" id="KW-0732">Signal</keyword>
<proteinExistence type="predicted"/>
<accession>A0A166J404</accession>
<sequence>MKKITLMTSSILALGIVGISTSATNISAASTSHQTSISNSVDMRDNFEDIILDKGEFSSPLTLEKYDYDLNHMPGNFNFETGKVVIDYSAKVLTDLDGEVDKYFNLELPSEFYIISEINNGEAMKTAITAASYHLPGESDPIKFTPAEIDTSHFGKINFTLPKTAVISADEVINIKIQIYFGQILDDLNYGPDYDYTQLIPNAASGPYHFKGALTSKNSLEPFPEGVAIGYTDEKQAIQ</sequence>
<organism evidence="2 3">
    <name type="scientific">Lactococcus lactis subsp. cremoris</name>
    <name type="common">Streptococcus cremoris</name>
    <dbReference type="NCBI Taxonomy" id="1359"/>
    <lineage>
        <taxon>Bacteria</taxon>
        <taxon>Bacillati</taxon>
        <taxon>Bacillota</taxon>
        <taxon>Bacilli</taxon>
        <taxon>Lactobacillales</taxon>
        <taxon>Streptococcaceae</taxon>
        <taxon>Lactococcus</taxon>
    </lineage>
</organism>
<dbReference type="AlphaFoldDB" id="A0A166J404"/>
<gene>
    <name evidence="2" type="ORF">AB996_1783</name>
</gene>
<dbReference type="Proteomes" id="UP000076519">
    <property type="component" value="Unassembled WGS sequence"/>
</dbReference>
<dbReference type="PATRIC" id="fig|1359.32.peg.1680"/>
<comment type="caution">
    <text evidence="2">The sequence shown here is derived from an EMBL/GenBank/DDBJ whole genome shotgun (WGS) entry which is preliminary data.</text>
</comment>
<feature type="signal peptide" evidence="1">
    <location>
        <begin position="1"/>
        <end position="28"/>
    </location>
</feature>
<dbReference type="EMBL" id="LIYF01000028">
    <property type="protein sequence ID" value="KZK05495.1"/>
    <property type="molecule type" value="Genomic_DNA"/>
</dbReference>
<reference evidence="2 3" key="1">
    <citation type="submission" date="2015-08" db="EMBL/GenBank/DDBJ databases">
        <title>Draft Genome Sequences of 11 Lactococcus lactis subspecies cremoris strains.</title>
        <authorList>
            <person name="Wels M."/>
            <person name="Backus L."/>
            <person name="Boekhorst J."/>
            <person name="Dijkstra A."/>
            <person name="Beerthuizen M."/>
            <person name="Siezen R."/>
            <person name="Bachmann H."/>
            <person name="Van Hijum S."/>
        </authorList>
    </citation>
    <scope>NUCLEOTIDE SEQUENCE [LARGE SCALE GENOMIC DNA]</scope>
    <source>
        <strain evidence="2 3">KW10</strain>
    </source>
</reference>
<name>A0A166J404_LACLC</name>
<feature type="chain" id="PRO_5038434959" evidence="1">
    <location>
        <begin position="29"/>
        <end position="239"/>
    </location>
</feature>
<evidence type="ECO:0000313" key="2">
    <source>
        <dbReference type="EMBL" id="KZK05495.1"/>
    </source>
</evidence>